<proteinExistence type="predicted"/>
<evidence type="ECO:0000313" key="2">
    <source>
        <dbReference type="Proteomes" id="UP000000600"/>
    </source>
</evidence>
<protein>
    <submittedName>
        <fullName evidence="1">Uncharacterized protein</fullName>
    </submittedName>
</protein>
<accession>A0C4K7</accession>
<name>A0C4K7_PARTE</name>
<sequence>MTNLGCSEYLNSEACLSQLTDGQNQRVQCIFHKRCKEVKKVELIQYGCSAMFNIFACLDVEKQSCSWQNNICQPLNQSKQDNSNFCNIFKMPVNPFTCSQLPYGLCMSSGYEGNFECVEIPLYQLSQLSCYELGLNEEGCLAINKLNQYCIFQDNKCTEIQLSEIKSCEDKFYQSLCLSIKNPDTKCEWVDKKCRQFEYNAEVECTTKNMVNASVCQMLAGSCYYDESKHICMNVTNKIMNSLKCDTPGLSKQACLSITNFNCSFKAGRCQELSKIDLYSYQCHMQLNKQACVNLQTPFQYCFWTGSYCERRVVNQDYDCPLNFNDQRIRVNGNVCQAISKYKTKCKYSQQTNLCIESSTTDTCDTLFINKFGCLSIIKEDVACQWKDQGCKEVKVIQHQTTCDSLRSANPIACSQVLDQNENLGCYFDEVKQLCATLSVQLDPRATKQEVQQYLKDQELLRTIVCQNASLGLNRISCSSITTKDVGCRWFRNQCVQVKNQKEIQKVPCLNLQYANQKACSYIIYGGEVCRYNQTIKGCTNSIIPHMQCNELGLNSFGCSKAEGKCQYINDQCQSSNFQTPGDEEQSSIVQDTPIKCGTTSPTRNACLSFMSNSLLCQWKKGSDICADVEIKENQYCLDYAGTDILVNSNVCASIICDFPDYNFYKGVQVDKNRGYCQYNKQTAQCTIKKVFCKTNCCTETENIGINAHSCSKFSTTEPGVYCYFMDLICQELSNDIVDISNSDQVKLYYNENHLPCTSMNINSCHMIEWSVGQRCYHNGIICLNINYIYIKDNRELTKEPSILNKNACFAIDGQITELNTLKYVGYDEENKRCLEILEDPQYASCEQTQGNRNVCQRYNGNNYCRWNSNEIKCVTIPLDEYNDIQDCDENLNVKACTDIKNNICIFSYKTDKCIRATEFNVDCNHYEQLGSVSKQVCEQINKIGQSCQFDNYTCVDSTLISESCDGSSANNRSCFKNTKGQCRWDPNTFQCYVNYTKIEELSCLDLINIELCKLVTKETCFWNDVTNQCEIFNTISAADFEILNNTGNHKFTEKGCLLITGDAYYYDQLSQKCSKLLTKTADCNAYQMNKYACLYYTQSHNCFYDEEEVLPNNKCKPFVQDQSKCSTQWQINIEVCMNIQQTCMFDVSTLQCQPFKYEDSMTCSKLSNYSFNLQHPNRRVCASVAQTLDQTSGGQLCSEDRENIMKCKFEKYCFWMNYSCQIFNIVYDYIESAYGQQQLLKECPDFEKYDNCFDDIMKNTTSYRLTKQSKIESTWSQLNDTCHQKIIKYTREHLYSQKSNNNITVCKIIECSFIEQIFCNINAIFETIFTINENTPDNYDTSKIDTMVSSDPLDTCQNFDCSSQSENTCQTQITQPYNQIRQNNCIVQDTHIFNNWCSLMENKVNICDKDFDKALCLELSPHCYFDLQQGGCKQLKGNEHNIGDCSQIANNCYVSSSPKAICQNGESSIKPGDKCKTVQKPYLTCVPLTTYNQPFSCAAIKNQDVQPILCAKANDDCRYDGNQCIHEMPTQMENGLYPCDRSFSQSLCEKCGCNYTFQGQCQQFKQVPLVDPDKSNKDFLCYQVNLLETTNKQEICVSVDQACAFSESICEDATHYECNQLFENPVSSKACLKCYEHATKYDASQQKCLNIDDIPNQNSCSYLNQLACLKKTKGIKCKWDNFECKTVSIDPEDKIECSILNYNACYSKQINICWIDQITSLCVYYNENMGKCELLQTESLCLRSMYGSCQWTNEKCIQISKIPANTCDNLNQYSCLNTINIACGWSTKYEKCFKLEFKLNPLLQCNDILQSDIDRFNTYTCTEFKTQSGCLHDQYYNCREIIPTDVLSCEVSSIYNVNEYACTKLTKGQCIFVNRVCQQTTNTKLGCLTNLNEKACLKQEDACKFDNYCQPHVIKSQNDINTPFFYTKKSCDEADFSVMSPDGDRYIGVSIIFNEEQQKCIDITNKNIQIKDCTYKGINKYACLTKTSQYCEFAENQCRPIQFKAIYAQNKCVTTLNQYTCTRLNTQCKFVNYQCLPISVKDNCITLSSEKSVVQNNICENDREAPCMFNYSTQNCEIITTPQKCEGLNRWGCLFHTQGSYCEIKNQKCIKSFGNRNCLDEINYDKCLSIITKGQMCYFDPKLGCRNIDTTKVDLNICDKNGLSTSPTTCSKSTDVPCAFNKLNKQCAQYPFVSEYQINDSISNISSFNKMTCQIFNKSKPLMWQESCQIVSSSQFLYLKCNAPLNQIACLSIKTPYQFCQYKNNQCINANLDDFKNVKCNTIENINSGAFCAINTLGTACKFDKYLFKCQEIEDKSIVCVEKDPEEKGINKKGCELDTDRCIYDENCYKKNNSGYQFCRDIKKNGQFQCKEVTGEGCMIQSGNCVKIYYNDYSKIKCEQALNRFGCVNIQTEGQYCQFVGDQCKSQDISQFKDNTCLSIININNYKFCEQAQDIACTFDLKNNLCRNVYPQEEFSCERGLNKIACLNQTNKSLMCKFLQYCYGPNNGIMNCAYKDKQRCCKEAGSIDTCLNQKIYECEWTANNCQALQNKVEECDQIVNASFLVCASIKQILCVFVPTEYRCKAQSPTTCGFSQSSQQCKRMKYLSCMWNSEDESCSYSEESTYLGCQQVSERSGNQRACMNVEVQGQLCIYKDEQCLLFVQDEDVNNCLDTINKNACIQQTVSDCQWVEQVFSVTKSQNQNLEDIIQGECKPITNLDQTSCSANISYTACLKIIKNGEHCIWKDLRCQTISQQELYTPEELIFVNINACGLVNNGDTVGYDQEFKYCRKIINPNELSCKPQVLGINKDACLAIKTQSCIWNSIASRCQYQDIQIDTQQLNIQNLNIISCSKLDINQPYGYSLKGCQDVDINSITCTHDGLNKFACLNIKNHPCIWKQNVQDGNYYCYDYTPYTLCELIPINVNSKVCQLVDLDACYYDINNNKCENVKLQTTNCDTVGLNPLGCIKIDDCVFQEYCQRVTKQFYDCNEYPIANYKVCMNAIDSCKFNELTSGCSQAKEELCETKGLSMQGCQSSQCTWINNQCQCNSIKEYDCNQIKTQKQCDSLSHCKYDKVQNQCRWKQCEDQPASSCDGLEFHQFYCYTDTSQLCKSAEQCEDIKSPNSQNCPQLHDKLCIFNSELNQCQTLNCEILEEQQCLSYPNYCIFSQTCKFLGCNYTTQFNCACRYLPNTPQCNGVQVNDQFCVELTDSTCVSCEEISSPCICHQNHQFCQYSFTEMKCQSKICKNFIEQQNCPEQYCDFLNQNCVQKCQYIQQQSQCESNDCIWSDNQCKLNEKTGNSTDIVVSSWGLIELVELSMLILNL</sequence>
<dbReference type="OMA" id="CEIFNTI"/>
<reference evidence="1 2" key="1">
    <citation type="journal article" date="2006" name="Nature">
        <title>Global trends of whole-genome duplications revealed by the ciliate Paramecium tetraurelia.</title>
        <authorList>
            <consortium name="Genoscope"/>
            <person name="Aury J.-M."/>
            <person name="Jaillon O."/>
            <person name="Duret L."/>
            <person name="Noel B."/>
            <person name="Jubin C."/>
            <person name="Porcel B.M."/>
            <person name="Segurens B."/>
            <person name="Daubin V."/>
            <person name="Anthouard V."/>
            <person name="Aiach N."/>
            <person name="Arnaiz O."/>
            <person name="Billaut A."/>
            <person name="Beisson J."/>
            <person name="Blanc I."/>
            <person name="Bouhouche K."/>
            <person name="Camara F."/>
            <person name="Duharcourt S."/>
            <person name="Guigo R."/>
            <person name="Gogendeau D."/>
            <person name="Katinka M."/>
            <person name="Keller A.-M."/>
            <person name="Kissmehl R."/>
            <person name="Klotz C."/>
            <person name="Koll F."/>
            <person name="Le Moue A."/>
            <person name="Lepere C."/>
            <person name="Malinsky S."/>
            <person name="Nowacki M."/>
            <person name="Nowak J.K."/>
            <person name="Plattner H."/>
            <person name="Poulain J."/>
            <person name="Ruiz F."/>
            <person name="Serrano V."/>
            <person name="Zagulski M."/>
            <person name="Dessen P."/>
            <person name="Betermier M."/>
            <person name="Weissenbach J."/>
            <person name="Scarpelli C."/>
            <person name="Schachter V."/>
            <person name="Sperling L."/>
            <person name="Meyer E."/>
            <person name="Cohen J."/>
            <person name="Wincker P."/>
        </authorList>
    </citation>
    <scope>NUCLEOTIDE SEQUENCE [LARGE SCALE GENOMIC DNA]</scope>
    <source>
        <strain evidence="1 2">Stock d4-2</strain>
    </source>
</reference>
<organism evidence="1 2">
    <name type="scientific">Paramecium tetraurelia</name>
    <dbReference type="NCBI Taxonomy" id="5888"/>
    <lineage>
        <taxon>Eukaryota</taxon>
        <taxon>Sar</taxon>
        <taxon>Alveolata</taxon>
        <taxon>Ciliophora</taxon>
        <taxon>Intramacronucleata</taxon>
        <taxon>Oligohymenophorea</taxon>
        <taxon>Peniculida</taxon>
        <taxon>Parameciidae</taxon>
        <taxon>Paramecium</taxon>
    </lineage>
</organism>
<dbReference type="GeneID" id="5018912"/>
<dbReference type="RefSeq" id="XP_001433121.1">
    <property type="nucleotide sequence ID" value="XM_001433084.1"/>
</dbReference>
<dbReference type="Proteomes" id="UP000000600">
    <property type="component" value="Unassembled WGS sequence"/>
</dbReference>
<dbReference type="EMBL" id="CT868041">
    <property type="protein sequence ID" value="CAK65724.1"/>
    <property type="molecule type" value="Genomic_DNA"/>
</dbReference>
<gene>
    <name evidence="1" type="ORF">GSPATT00006223001</name>
</gene>
<keyword evidence="2" id="KW-1185">Reference proteome</keyword>
<dbReference type="HOGENOM" id="CLU_000273_0_0_1"/>
<evidence type="ECO:0000313" key="1">
    <source>
        <dbReference type="EMBL" id="CAK65724.1"/>
    </source>
</evidence>
<dbReference type="OrthoDB" id="10346146at2759"/>
<dbReference type="KEGG" id="ptm:GSPATT00006223001"/>
<dbReference type="InParanoid" id="A0C4K7"/>